<dbReference type="InterPro" id="IPR038726">
    <property type="entry name" value="PDDEXK_AddAB-type"/>
</dbReference>
<accession>A0ABQ0E0I7</accession>
<evidence type="ECO:0000313" key="3">
    <source>
        <dbReference type="Proteomes" id="UP001628220"/>
    </source>
</evidence>
<dbReference type="Gene3D" id="3.90.320.10">
    <property type="match status" value="1"/>
</dbReference>
<gene>
    <name evidence="2" type="ORF">Tsumi_02920</name>
</gene>
<keyword evidence="3" id="KW-1185">Reference proteome</keyword>
<dbReference type="Pfam" id="PF12705">
    <property type="entry name" value="PDDEXK_1"/>
    <property type="match status" value="1"/>
</dbReference>
<dbReference type="InterPro" id="IPR027417">
    <property type="entry name" value="P-loop_NTPase"/>
</dbReference>
<dbReference type="Proteomes" id="UP001628220">
    <property type="component" value="Unassembled WGS sequence"/>
</dbReference>
<dbReference type="RefSeq" id="WP_411915001.1">
    <property type="nucleotide sequence ID" value="NZ_BAAFSF010000001.1"/>
</dbReference>
<dbReference type="SUPFAM" id="SSF52540">
    <property type="entry name" value="P-loop containing nucleoside triphosphate hydrolases"/>
    <property type="match status" value="1"/>
</dbReference>
<name>A0ABQ0E0I7_9PORP</name>
<protein>
    <submittedName>
        <fullName evidence="2">PD-(D/E)XK nuclease family protein</fullName>
    </submittedName>
</protein>
<sequence length="1011" mass="114904">MIQSMHGSEQGFLDLLADKACTKSQEEFVKTCYVFASKRAGTFFRYALAKRLKQTCFSPTVITIEDFAQVQSGLIKADNMTLLGILYAQKRKYSLEHNLPFDEQEAPLYLDQCEKMLSDFNDIDSAMAPEGQLFHNIKGIEELTGLDYLTEEQCQAIVNFWGGFVRENNGRPTRDYLALLEQMEALFPLFKKTLLEKKIGYDGMVCRCAAESSPHDIRSRFATRFPHINTYIFAGLYAMPRAQQKMLLRFREALPKDQTVSFYWEQAPDPFPEQQKSTLLSFVGSEIKQVLEENKALFGGEVLTSKSSSMPRVEVRAISSSTARYVHISSLLERIAESDADAFNQLKTAVICTDENELLPMLSALAKPGRRLNVTMGIPLSESNISSWIYCYLVLLVYSRKKDKNTIYLAEQLRSLLLHPLSRILLGETACQHLLKRYQYPYELITPSSILENIGGNVTVEKPLELLTSVPSSAAALLDALTGVVEWYSKTLREEPHSAADEAPQEEAKEDAQSHQIEQEFAYQYRKVLQQLTGVLDMLGEDLPLSTAAKLILKLVDSVKLSFEGEPLEGLQVMGPLEARLLRFPYLIIANANEGVLSSRAKRNNSYIPYTLRQAYGLATYRTREIIEAHRFYSLLMGAQRCYLLVNDNPDSEPSRYIKQLKYLTDIQLEEKLVALPIIGVPNKSIVIERTPEIKEKLSAYLNHGENHKKLSASALNTWVSCPMRFYLRYLEGIAEDYRSDDIVKPTDFGQVVHATMCELYVKSEIVDFANLKEANDPKALRKKVDKTYRQLVLPFSNESKDLKGIHRIYADVACKYVQAILDHDQTYRGGIYIEVLEKEFTCNYTFGESKTNVSFKLIIDRVDRLGGKDGLLRIVDYKTGSDKSSFTDWAQIFSDPKLKGVSQLFLYSLLISQSKQYGNKEKIQPALYVLPEIMKNRGEYSPLITIGRRGSKSEKTVEDFTIAENMKPYTERLDAVLKEIFLSEEPIVQTDDQMMTCSYCSFAAYCGRNI</sequence>
<evidence type="ECO:0000259" key="1">
    <source>
        <dbReference type="Pfam" id="PF12705"/>
    </source>
</evidence>
<evidence type="ECO:0000313" key="2">
    <source>
        <dbReference type="EMBL" id="GAB1251188.1"/>
    </source>
</evidence>
<comment type="caution">
    <text evidence="2">The sequence shown here is derived from an EMBL/GenBank/DDBJ whole genome shotgun (WGS) entry which is preliminary data.</text>
</comment>
<dbReference type="InterPro" id="IPR011604">
    <property type="entry name" value="PDDEXK-like_dom_sf"/>
</dbReference>
<organism evidence="2 3">
    <name type="scientific">Porphyromonas miyakawae</name>
    <dbReference type="NCBI Taxonomy" id="3137470"/>
    <lineage>
        <taxon>Bacteria</taxon>
        <taxon>Pseudomonadati</taxon>
        <taxon>Bacteroidota</taxon>
        <taxon>Bacteroidia</taxon>
        <taxon>Bacteroidales</taxon>
        <taxon>Porphyromonadaceae</taxon>
        <taxon>Porphyromonas</taxon>
    </lineage>
</organism>
<feature type="domain" description="PD-(D/E)XK endonuclease-like" evidence="1">
    <location>
        <begin position="711"/>
        <end position="1007"/>
    </location>
</feature>
<proteinExistence type="predicted"/>
<dbReference type="EMBL" id="BAAFSF010000001">
    <property type="protein sequence ID" value="GAB1251188.1"/>
    <property type="molecule type" value="Genomic_DNA"/>
</dbReference>
<reference evidence="2 3" key="1">
    <citation type="journal article" date="2025" name="Int. J. Syst. Evol. Microbiol.">
        <title>Desulfovibrio falkowii sp. nov., Porphyromonas miyakawae sp. nov., Mediterraneibacter flintii sp. nov. and Owariibacterium komagatae gen. nov., sp. nov., isolated from human faeces.</title>
        <authorList>
            <person name="Hamaguchi T."/>
            <person name="Ohara M."/>
            <person name="Hisatomi A."/>
            <person name="Sekiguchi K."/>
            <person name="Takeda J.I."/>
            <person name="Ueyama J."/>
            <person name="Ito M."/>
            <person name="Nishiwaki H."/>
            <person name="Ogi T."/>
            <person name="Hirayama M."/>
            <person name="Ohkuma M."/>
            <person name="Sakamoto M."/>
            <person name="Ohno K."/>
        </authorList>
    </citation>
    <scope>NUCLEOTIDE SEQUENCE [LARGE SCALE GENOMIC DNA]</scope>
    <source>
        <strain evidence="2 3">13CB11C</strain>
    </source>
</reference>